<dbReference type="GO" id="GO:0016810">
    <property type="term" value="F:hydrolase activity, acting on carbon-nitrogen (but not peptide) bonds"/>
    <property type="evidence" value="ECO:0007669"/>
    <property type="project" value="InterPro"/>
</dbReference>
<dbReference type="GO" id="GO:0005975">
    <property type="term" value="P:carbohydrate metabolic process"/>
    <property type="evidence" value="ECO:0007669"/>
    <property type="project" value="InterPro"/>
</dbReference>
<accession>A0A3E1NP56</accession>
<dbReference type="InterPro" id="IPR011330">
    <property type="entry name" value="Glyco_hydro/deAcase_b/a-brl"/>
</dbReference>
<gene>
    <name evidence="4" type="ORF">DXN05_01525</name>
</gene>
<dbReference type="PANTHER" id="PTHR10587">
    <property type="entry name" value="GLYCOSYL TRANSFERASE-RELATED"/>
    <property type="match status" value="1"/>
</dbReference>
<protein>
    <submittedName>
        <fullName evidence="4">Polysaccharide deacetylase family protein</fullName>
    </submittedName>
</protein>
<dbReference type="PANTHER" id="PTHR10587:SF133">
    <property type="entry name" value="CHITIN DEACETYLASE 1-RELATED"/>
    <property type="match status" value="1"/>
</dbReference>
<dbReference type="GO" id="GO:0016020">
    <property type="term" value="C:membrane"/>
    <property type="evidence" value="ECO:0007669"/>
    <property type="project" value="TreeGrafter"/>
</dbReference>
<dbReference type="Proteomes" id="UP000261284">
    <property type="component" value="Unassembled WGS sequence"/>
</dbReference>
<feature type="domain" description="NodB homology" evidence="3">
    <location>
        <begin position="26"/>
        <end position="215"/>
    </location>
</feature>
<sequence>MYLVKTPWLLRKWYASLTWKMPADEKTIYLTFDDGPHEQATPFVLAQLKQYNAKGTFFCIGKNVVAYPDIYRQVIAEGHAVGNHTHNHVNGWKTGDKQYLSNVLEAAKYIDSDLFRPPYGRITRFQTTLLQKAAVRGLHTGVKAGANGFRIIMWSVLSGDFDVKLSPEQCLQNVLLNVEPGSIVVFHDSTKAWNRLQYALPGVLEALKKQGYQFKSL</sequence>
<dbReference type="CDD" id="cd10959">
    <property type="entry name" value="CE4_NodB_like_3"/>
    <property type="match status" value="1"/>
</dbReference>
<dbReference type="OrthoDB" id="9812065at2"/>
<dbReference type="PROSITE" id="PS51677">
    <property type="entry name" value="NODB"/>
    <property type="match status" value="1"/>
</dbReference>
<dbReference type="Gene3D" id="3.20.20.370">
    <property type="entry name" value="Glycoside hydrolase/deacetylase"/>
    <property type="match status" value="1"/>
</dbReference>
<comment type="caution">
    <text evidence="4">The sequence shown here is derived from an EMBL/GenBank/DDBJ whole genome shotgun (WGS) entry which is preliminary data.</text>
</comment>
<dbReference type="InterPro" id="IPR002509">
    <property type="entry name" value="NODB_dom"/>
</dbReference>
<organism evidence="4 5">
    <name type="scientific">Deminuibacter soli</name>
    <dbReference type="NCBI Taxonomy" id="2291815"/>
    <lineage>
        <taxon>Bacteria</taxon>
        <taxon>Pseudomonadati</taxon>
        <taxon>Bacteroidota</taxon>
        <taxon>Chitinophagia</taxon>
        <taxon>Chitinophagales</taxon>
        <taxon>Chitinophagaceae</taxon>
        <taxon>Deminuibacter</taxon>
    </lineage>
</organism>
<dbReference type="EMBL" id="QTJU01000001">
    <property type="protein sequence ID" value="RFM29687.1"/>
    <property type="molecule type" value="Genomic_DNA"/>
</dbReference>
<dbReference type="Pfam" id="PF01522">
    <property type="entry name" value="Polysacc_deac_1"/>
    <property type="match status" value="1"/>
</dbReference>
<evidence type="ECO:0000256" key="2">
    <source>
        <dbReference type="ARBA" id="ARBA00022801"/>
    </source>
</evidence>
<dbReference type="AlphaFoldDB" id="A0A3E1NP56"/>
<proteinExistence type="predicted"/>
<keyword evidence="5" id="KW-1185">Reference proteome</keyword>
<evidence type="ECO:0000313" key="4">
    <source>
        <dbReference type="EMBL" id="RFM29687.1"/>
    </source>
</evidence>
<keyword evidence="1" id="KW-0479">Metal-binding</keyword>
<dbReference type="GO" id="GO:0046872">
    <property type="term" value="F:metal ion binding"/>
    <property type="evidence" value="ECO:0007669"/>
    <property type="project" value="UniProtKB-KW"/>
</dbReference>
<evidence type="ECO:0000259" key="3">
    <source>
        <dbReference type="PROSITE" id="PS51677"/>
    </source>
</evidence>
<reference evidence="4 5" key="1">
    <citation type="submission" date="2018-08" db="EMBL/GenBank/DDBJ databases">
        <title>Chitinophagaceae sp. K23C18032701, a novel bacterium isolated from forest soil.</title>
        <authorList>
            <person name="Wang C."/>
        </authorList>
    </citation>
    <scope>NUCLEOTIDE SEQUENCE [LARGE SCALE GENOMIC DNA]</scope>
    <source>
        <strain evidence="4 5">K23C18032701</strain>
    </source>
</reference>
<dbReference type="SUPFAM" id="SSF88713">
    <property type="entry name" value="Glycoside hydrolase/deacetylase"/>
    <property type="match status" value="1"/>
</dbReference>
<name>A0A3E1NP56_9BACT</name>
<keyword evidence="2" id="KW-0378">Hydrolase</keyword>
<evidence type="ECO:0000313" key="5">
    <source>
        <dbReference type="Proteomes" id="UP000261284"/>
    </source>
</evidence>
<dbReference type="RefSeq" id="WP_116845442.1">
    <property type="nucleotide sequence ID" value="NZ_QTJU01000001.1"/>
</dbReference>
<evidence type="ECO:0000256" key="1">
    <source>
        <dbReference type="ARBA" id="ARBA00022723"/>
    </source>
</evidence>
<dbReference type="InterPro" id="IPR050248">
    <property type="entry name" value="Polysacc_deacetylase_ArnD"/>
</dbReference>